<dbReference type="PANTHER" id="PTHR36926">
    <property type="entry name" value="COLICIN V PRODUCTION PROTEIN"/>
    <property type="match status" value="1"/>
</dbReference>
<dbReference type="Proteomes" id="UP001320898">
    <property type="component" value="Unassembled WGS sequence"/>
</dbReference>
<evidence type="ECO:0000256" key="2">
    <source>
        <dbReference type="ARBA" id="ARBA00022692"/>
    </source>
</evidence>
<evidence type="ECO:0000256" key="4">
    <source>
        <dbReference type="ARBA" id="ARBA00023136"/>
    </source>
</evidence>
<evidence type="ECO:0000256" key="1">
    <source>
        <dbReference type="ARBA" id="ARBA00004141"/>
    </source>
</evidence>
<accession>A0AAW5QYZ0</accession>
<keyword evidence="8" id="KW-1185">Reference proteome</keyword>
<dbReference type="Pfam" id="PF02674">
    <property type="entry name" value="Colicin_V"/>
    <property type="match status" value="1"/>
</dbReference>
<feature type="transmembrane region" description="Helical" evidence="6">
    <location>
        <begin position="103"/>
        <end position="127"/>
    </location>
</feature>
<feature type="transmembrane region" description="Helical" evidence="6">
    <location>
        <begin position="30"/>
        <end position="50"/>
    </location>
</feature>
<dbReference type="InterPro" id="IPR003825">
    <property type="entry name" value="Colicin-V_CvpA"/>
</dbReference>
<organism evidence="7 8">
    <name type="scientific">Microbaculum marinisediminis</name>
    <dbReference type="NCBI Taxonomy" id="2931392"/>
    <lineage>
        <taxon>Bacteria</taxon>
        <taxon>Pseudomonadati</taxon>
        <taxon>Pseudomonadota</taxon>
        <taxon>Alphaproteobacteria</taxon>
        <taxon>Hyphomicrobiales</taxon>
        <taxon>Tepidamorphaceae</taxon>
        <taxon>Microbaculum</taxon>
    </lineage>
</organism>
<feature type="transmembrane region" description="Helical" evidence="6">
    <location>
        <begin position="62"/>
        <end position="83"/>
    </location>
</feature>
<evidence type="ECO:0000256" key="3">
    <source>
        <dbReference type="ARBA" id="ARBA00022989"/>
    </source>
</evidence>
<feature type="compositionally biased region" description="Polar residues" evidence="5">
    <location>
        <begin position="192"/>
        <end position="217"/>
    </location>
</feature>
<sequence length="217" mass="23742">MVITGLDFIVVAIMLISALLAMVRGLTREVLSIASWVVAAGATLYFFPRFQADVRAMVEPNWLADISLAVGIFVITLIVVSFITMRISDFILDSRIGALDRTLGFIFGLFRGLLLVVIAYMFLVWLVPVENQPNWIRDARSAPILKQTGDAIIALLPEDPEKAILEKLRNRGGPGEEAPAPEGDDAAGNGDQTDQSYQPTERQGLNQLLDSTRGANQ</sequence>
<name>A0AAW5QYZ0_9HYPH</name>
<evidence type="ECO:0000313" key="8">
    <source>
        <dbReference type="Proteomes" id="UP001320898"/>
    </source>
</evidence>
<dbReference type="RefSeq" id="WP_261616779.1">
    <property type="nucleotide sequence ID" value="NZ_JALIDZ010000006.1"/>
</dbReference>
<dbReference type="InterPro" id="IPR052719">
    <property type="entry name" value="CvpA-like"/>
</dbReference>
<comment type="caution">
    <text evidence="7">The sequence shown here is derived from an EMBL/GenBank/DDBJ whole genome shotgun (WGS) entry which is preliminary data.</text>
</comment>
<dbReference type="GO" id="GO:0016020">
    <property type="term" value="C:membrane"/>
    <property type="evidence" value="ECO:0007669"/>
    <property type="project" value="UniProtKB-SubCell"/>
</dbReference>
<feature type="compositionally biased region" description="Low complexity" evidence="5">
    <location>
        <begin position="176"/>
        <end position="191"/>
    </location>
</feature>
<dbReference type="AlphaFoldDB" id="A0AAW5QYZ0"/>
<keyword evidence="4 6" id="KW-0472">Membrane</keyword>
<proteinExistence type="predicted"/>
<evidence type="ECO:0000256" key="6">
    <source>
        <dbReference type="SAM" id="Phobius"/>
    </source>
</evidence>
<feature type="transmembrane region" description="Helical" evidence="6">
    <location>
        <begin position="6"/>
        <end position="23"/>
    </location>
</feature>
<gene>
    <name evidence="7" type="ORF">MUB46_15155</name>
</gene>
<evidence type="ECO:0000313" key="7">
    <source>
        <dbReference type="EMBL" id="MCT8973200.1"/>
    </source>
</evidence>
<reference evidence="7 8" key="1">
    <citation type="submission" date="2022-04" db="EMBL/GenBank/DDBJ databases">
        <authorList>
            <person name="Ye Y.-Q."/>
            <person name="Du Z.-J."/>
        </authorList>
    </citation>
    <scope>NUCLEOTIDE SEQUENCE [LARGE SCALE GENOMIC DNA]</scope>
    <source>
        <strain evidence="7 8">A6E488</strain>
    </source>
</reference>
<dbReference type="GO" id="GO:0009403">
    <property type="term" value="P:toxin biosynthetic process"/>
    <property type="evidence" value="ECO:0007669"/>
    <property type="project" value="InterPro"/>
</dbReference>
<dbReference type="PANTHER" id="PTHR36926:SF1">
    <property type="entry name" value="COLICIN V PRODUCTION PROTEIN"/>
    <property type="match status" value="1"/>
</dbReference>
<keyword evidence="3 6" id="KW-1133">Transmembrane helix</keyword>
<protein>
    <submittedName>
        <fullName evidence="7">CvpA family protein</fullName>
    </submittedName>
</protein>
<comment type="subcellular location">
    <subcellularLocation>
        <location evidence="1">Membrane</location>
        <topology evidence="1">Multi-pass membrane protein</topology>
    </subcellularLocation>
</comment>
<keyword evidence="2 6" id="KW-0812">Transmembrane</keyword>
<dbReference type="EMBL" id="JALIDZ010000006">
    <property type="protein sequence ID" value="MCT8973200.1"/>
    <property type="molecule type" value="Genomic_DNA"/>
</dbReference>
<feature type="region of interest" description="Disordered" evidence="5">
    <location>
        <begin position="166"/>
        <end position="217"/>
    </location>
</feature>
<evidence type="ECO:0000256" key="5">
    <source>
        <dbReference type="SAM" id="MobiDB-lite"/>
    </source>
</evidence>